<dbReference type="Proteomes" id="UP000078560">
    <property type="component" value="Unassembled WGS sequence"/>
</dbReference>
<evidence type="ECO:0000313" key="1">
    <source>
        <dbReference type="EMBL" id="SBS95745.1"/>
    </source>
</evidence>
<dbReference type="EMBL" id="FLQU01002147">
    <property type="protein sequence ID" value="SBS95745.1"/>
    <property type="molecule type" value="Genomic_DNA"/>
</dbReference>
<dbReference type="InterPro" id="IPR008780">
    <property type="entry name" value="Plasmodium_Vir"/>
</dbReference>
<dbReference type="Pfam" id="PF05795">
    <property type="entry name" value="Plasmodium_Vir"/>
    <property type="match status" value="2"/>
</dbReference>
<proteinExistence type="predicted"/>
<reference evidence="2" key="1">
    <citation type="submission" date="2016-05" db="EMBL/GenBank/DDBJ databases">
        <authorList>
            <person name="Naeem Raeece"/>
        </authorList>
    </citation>
    <scope>NUCLEOTIDE SEQUENCE [LARGE SCALE GENOMIC DNA]</scope>
</reference>
<dbReference type="AlphaFoldDB" id="A0A1A8WS68"/>
<accession>A0A1A8WS68</accession>
<evidence type="ECO:0000313" key="2">
    <source>
        <dbReference type="Proteomes" id="UP000078560"/>
    </source>
</evidence>
<gene>
    <name evidence="1" type="ORF">POVCU2_0098240</name>
</gene>
<name>A0A1A8WS68_PLAOA</name>
<sequence length="347" mass="40677">MPSQRNPTDFSSLFQRSPKEFFSEKFYDAMNSDSLDLDDYTQKCNKIMVSKEKDNMITVCKNFLRFLEKSIAWNGVNSGYDISLLLNYWLYNELMGIYGPDRFSEISIAFGALQYIWEYHVYYPKNEVYHKKCKPELSKVYHQDWDKRKKLYDYYVDYDTLFTMAKSYDDDKCEYYKKIEENKSLYEYFEEECKPEKHNFPEFYDECKKYNPNLVLSKLPCHSKIISQRTVPAAAKPGTTHHHEVHVQDSAARGLPTGSEIEVIPEISNIGTRVGHSVLGVAPFLLSATALYRYTPVGSWIRKLCGYNSNSLRNMQEGEMNEFLDNTENSGDMFLNNTENYISYQPM</sequence>
<dbReference type="VEuPathDB" id="PlasmoDB:PocGH01_00149300"/>
<protein>
    <submittedName>
        <fullName evidence="1">PIR Superfamily Protein</fullName>
    </submittedName>
</protein>
<organism evidence="1 2">
    <name type="scientific">Plasmodium ovale curtisi</name>
    <dbReference type="NCBI Taxonomy" id="864141"/>
    <lineage>
        <taxon>Eukaryota</taxon>
        <taxon>Sar</taxon>
        <taxon>Alveolata</taxon>
        <taxon>Apicomplexa</taxon>
        <taxon>Aconoidasida</taxon>
        <taxon>Haemosporida</taxon>
        <taxon>Plasmodiidae</taxon>
        <taxon>Plasmodium</taxon>
        <taxon>Plasmodium (Plasmodium)</taxon>
    </lineage>
</organism>